<keyword evidence="1" id="KW-0812">Transmembrane</keyword>
<dbReference type="EMBL" id="JAGGMV010000001">
    <property type="protein sequence ID" value="MBP2200933.1"/>
    <property type="molecule type" value="Genomic_DNA"/>
</dbReference>
<feature type="transmembrane region" description="Helical" evidence="1">
    <location>
        <begin position="20"/>
        <end position="38"/>
    </location>
</feature>
<name>A0A8J7USU4_METVO</name>
<proteinExistence type="predicted"/>
<accession>A0A8J7USU4</accession>
<organism evidence="2 3">
    <name type="scientific">Methanococcus voltae</name>
    <dbReference type="NCBI Taxonomy" id="2188"/>
    <lineage>
        <taxon>Archaea</taxon>
        <taxon>Methanobacteriati</taxon>
        <taxon>Methanobacteriota</taxon>
        <taxon>Methanomada group</taxon>
        <taxon>Methanococci</taxon>
        <taxon>Methanococcales</taxon>
        <taxon>Methanococcaceae</taxon>
        <taxon>Methanococcus</taxon>
    </lineage>
</organism>
<reference evidence="2" key="1">
    <citation type="submission" date="2021-03" db="EMBL/GenBank/DDBJ databases">
        <title>Genomic Encyclopedia of Type Strains, Phase IV (KMG-V): Genome sequencing to study the core and pangenomes of soil and plant-associated prokaryotes.</title>
        <authorList>
            <person name="Whitman W."/>
        </authorList>
    </citation>
    <scope>NUCLEOTIDE SEQUENCE</scope>
    <source>
        <strain evidence="2">C4</strain>
    </source>
</reference>
<protein>
    <submittedName>
        <fullName evidence="2">Uncharacterized protein</fullName>
    </submittedName>
</protein>
<evidence type="ECO:0000313" key="3">
    <source>
        <dbReference type="Proteomes" id="UP000740329"/>
    </source>
</evidence>
<dbReference type="RefSeq" id="WP_209590359.1">
    <property type="nucleotide sequence ID" value="NZ_JAGGMU010000001.1"/>
</dbReference>
<dbReference type="Proteomes" id="UP000740329">
    <property type="component" value="Unassembled WGS sequence"/>
</dbReference>
<sequence length="101" mass="12165">MNYNSEKRLTFKNFNGNNNKIRISIQIILLLAFIFYDSEYYTKIYEKKLFFKNIAKKVFYGICVYEPFNLIKNKYINGIKLGVYSFRMVKSSIFVYNVYSN</sequence>
<keyword evidence="1" id="KW-1133">Transmembrane helix</keyword>
<dbReference type="AlphaFoldDB" id="A0A8J7USU4"/>
<evidence type="ECO:0000313" key="2">
    <source>
        <dbReference type="EMBL" id="MBP2200933.1"/>
    </source>
</evidence>
<keyword evidence="1" id="KW-0472">Membrane</keyword>
<gene>
    <name evidence="2" type="ORF">J3E07_000331</name>
</gene>
<comment type="caution">
    <text evidence="2">The sequence shown here is derived from an EMBL/GenBank/DDBJ whole genome shotgun (WGS) entry which is preliminary data.</text>
</comment>
<evidence type="ECO:0000256" key="1">
    <source>
        <dbReference type="SAM" id="Phobius"/>
    </source>
</evidence>